<evidence type="ECO:0000313" key="1">
    <source>
        <dbReference type="EMBL" id="EFN64455.1"/>
    </source>
</evidence>
<dbReference type="AlphaFoldDB" id="E2AQ35"/>
<dbReference type="PANTHER" id="PTHR33053">
    <property type="entry name" value="PROTEIN, PUTATIVE-RELATED"/>
    <property type="match status" value="1"/>
</dbReference>
<proteinExistence type="predicted"/>
<evidence type="ECO:0000313" key="2">
    <source>
        <dbReference type="Proteomes" id="UP000000311"/>
    </source>
</evidence>
<dbReference type="OMA" id="THNISHA"/>
<dbReference type="Proteomes" id="UP000000311">
    <property type="component" value="Unassembled WGS sequence"/>
</dbReference>
<dbReference type="OrthoDB" id="7549170at2759"/>
<dbReference type="PANTHER" id="PTHR33053:SF24">
    <property type="entry name" value="TRANSPOSASE DOMAIN-CONTAINING PROTEIN"/>
    <property type="match status" value="1"/>
</dbReference>
<dbReference type="InParanoid" id="E2AQ35"/>
<name>E2AQ35_CAMFO</name>
<gene>
    <name evidence="1" type="ORF">EAG_07646</name>
</gene>
<organism evidence="2">
    <name type="scientific">Camponotus floridanus</name>
    <name type="common">Florida carpenter ant</name>
    <dbReference type="NCBI Taxonomy" id="104421"/>
    <lineage>
        <taxon>Eukaryota</taxon>
        <taxon>Metazoa</taxon>
        <taxon>Ecdysozoa</taxon>
        <taxon>Arthropoda</taxon>
        <taxon>Hexapoda</taxon>
        <taxon>Insecta</taxon>
        <taxon>Pterygota</taxon>
        <taxon>Neoptera</taxon>
        <taxon>Endopterygota</taxon>
        <taxon>Hymenoptera</taxon>
        <taxon>Apocrita</taxon>
        <taxon>Aculeata</taxon>
        <taxon>Formicoidea</taxon>
        <taxon>Formicidae</taxon>
        <taxon>Formicinae</taxon>
        <taxon>Camponotus</taxon>
    </lineage>
</organism>
<evidence type="ECO:0008006" key="3">
    <source>
        <dbReference type="Google" id="ProtNLM"/>
    </source>
</evidence>
<feature type="non-terminal residue" evidence="1">
    <location>
        <position position="509"/>
    </location>
</feature>
<keyword evidence="2" id="KW-1185">Reference proteome</keyword>
<sequence length="509" mass="58717">IRSVLLSDKSSEYFPLFSHSPSDSSNFDIYKYFPHDGTKENNFEENIIQLSLRQWSLTHNISHAALSDLLKLLKIRIPELPTNARSLLNTCRTIINKVIEPGQYYHFGVENCIKNLINDSNDFFKNTGIIELAINIDGLPLAKSSGSQVYPILCRLVKHHSNVDMIGIYHGYEKPKNANCYLSDFVEDISNVINNGIVIDTKHYSVKISHFICDAVAKTYITYTVGHMGYYSCTKCCEEGTYINNRVCFPNTNHLRLRTDTDFRLKVQEDHHKGTSLLEQIPGLDMIKSFPLDYMHLICLGVVKKLVVNLWCFGKPSVKLSYRDIANISSNLINQAKNIPIEFNRKPRSLLEAKRWKATEFRQFLFYTGPVVLRKILNNNRYINFLCLHVAIIILTSSKYSCFIDYATKLLSYFVNTFKILYGAENISHNVHNLLHLSEDVKIHGPLDNFSVFPFENYLQSILKSIRKGEKPLAQIIKRKSEQNFHQVQIVERTKKKYPIYEKEHFAGP</sequence>
<reference evidence="1 2" key="1">
    <citation type="journal article" date="2010" name="Science">
        <title>Genomic comparison of the ants Camponotus floridanus and Harpegnathos saltator.</title>
        <authorList>
            <person name="Bonasio R."/>
            <person name="Zhang G."/>
            <person name="Ye C."/>
            <person name="Mutti N.S."/>
            <person name="Fang X."/>
            <person name="Qin N."/>
            <person name="Donahue G."/>
            <person name="Yang P."/>
            <person name="Li Q."/>
            <person name="Li C."/>
            <person name="Zhang P."/>
            <person name="Huang Z."/>
            <person name="Berger S.L."/>
            <person name="Reinberg D."/>
            <person name="Wang J."/>
            <person name="Liebig J."/>
        </authorList>
    </citation>
    <scope>NUCLEOTIDE SEQUENCE [LARGE SCALE GENOMIC DNA]</scope>
    <source>
        <strain evidence="2">C129</strain>
    </source>
</reference>
<protein>
    <recommendedName>
        <fullName evidence="3">DUF4806 domain-containing protein</fullName>
    </recommendedName>
</protein>
<dbReference type="EMBL" id="GL441679">
    <property type="protein sequence ID" value="EFN64455.1"/>
    <property type="molecule type" value="Genomic_DNA"/>
</dbReference>
<feature type="non-terminal residue" evidence="1">
    <location>
        <position position="1"/>
    </location>
</feature>
<accession>E2AQ35</accession>